<gene>
    <name evidence="2" type="ORF">B7P43_G07862</name>
</gene>
<dbReference type="EMBL" id="NEVH01013556">
    <property type="protein sequence ID" value="PNF28703.1"/>
    <property type="molecule type" value="Genomic_DNA"/>
</dbReference>
<protein>
    <submittedName>
        <fullName evidence="2">Uncharacterized protein</fullName>
    </submittedName>
</protein>
<feature type="compositionally biased region" description="Basic and acidic residues" evidence="1">
    <location>
        <begin position="902"/>
        <end position="914"/>
    </location>
</feature>
<reference evidence="2 3" key="1">
    <citation type="submission" date="2017-12" db="EMBL/GenBank/DDBJ databases">
        <title>Hemimetabolous genomes reveal molecular basis of termite eusociality.</title>
        <authorList>
            <person name="Harrison M.C."/>
            <person name="Jongepier E."/>
            <person name="Robertson H.M."/>
            <person name="Arning N."/>
            <person name="Bitard-Feildel T."/>
            <person name="Chao H."/>
            <person name="Childers C.P."/>
            <person name="Dinh H."/>
            <person name="Doddapaneni H."/>
            <person name="Dugan S."/>
            <person name="Gowin J."/>
            <person name="Greiner C."/>
            <person name="Han Y."/>
            <person name="Hu H."/>
            <person name="Hughes D.S.T."/>
            <person name="Huylmans A.-K."/>
            <person name="Kemena C."/>
            <person name="Kremer L.P.M."/>
            <person name="Lee S.L."/>
            <person name="Lopez-Ezquerra A."/>
            <person name="Mallet L."/>
            <person name="Monroy-Kuhn J.M."/>
            <person name="Moser A."/>
            <person name="Murali S.C."/>
            <person name="Muzny D.M."/>
            <person name="Otani S."/>
            <person name="Piulachs M.-D."/>
            <person name="Poelchau M."/>
            <person name="Qu J."/>
            <person name="Schaub F."/>
            <person name="Wada-Katsumata A."/>
            <person name="Worley K.C."/>
            <person name="Xie Q."/>
            <person name="Ylla G."/>
            <person name="Poulsen M."/>
            <person name="Gibbs R.A."/>
            <person name="Schal C."/>
            <person name="Richards S."/>
            <person name="Belles X."/>
            <person name="Korb J."/>
            <person name="Bornberg-Bauer E."/>
        </authorList>
    </citation>
    <scope>NUCLEOTIDE SEQUENCE [LARGE SCALE GENOMIC DNA]</scope>
    <source>
        <tissue evidence="2">Whole body</tissue>
    </source>
</reference>
<comment type="caution">
    <text evidence="2">The sequence shown here is derived from an EMBL/GenBank/DDBJ whole genome shotgun (WGS) entry which is preliminary data.</text>
</comment>
<feature type="region of interest" description="Disordered" evidence="1">
    <location>
        <begin position="411"/>
        <end position="433"/>
    </location>
</feature>
<dbReference type="AlphaFoldDB" id="A0A2J7QJD6"/>
<feature type="region of interest" description="Disordered" evidence="1">
    <location>
        <begin position="60"/>
        <end position="83"/>
    </location>
</feature>
<dbReference type="OrthoDB" id="10623344at2759"/>
<proteinExistence type="predicted"/>
<evidence type="ECO:0000313" key="3">
    <source>
        <dbReference type="Proteomes" id="UP000235965"/>
    </source>
</evidence>
<organism evidence="2 3">
    <name type="scientific">Cryptotermes secundus</name>
    <dbReference type="NCBI Taxonomy" id="105785"/>
    <lineage>
        <taxon>Eukaryota</taxon>
        <taxon>Metazoa</taxon>
        <taxon>Ecdysozoa</taxon>
        <taxon>Arthropoda</taxon>
        <taxon>Hexapoda</taxon>
        <taxon>Insecta</taxon>
        <taxon>Pterygota</taxon>
        <taxon>Neoptera</taxon>
        <taxon>Polyneoptera</taxon>
        <taxon>Dictyoptera</taxon>
        <taxon>Blattodea</taxon>
        <taxon>Blattoidea</taxon>
        <taxon>Termitoidae</taxon>
        <taxon>Kalotermitidae</taxon>
        <taxon>Cryptotermitinae</taxon>
        <taxon>Cryptotermes</taxon>
    </lineage>
</organism>
<keyword evidence="3" id="KW-1185">Reference proteome</keyword>
<evidence type="ECO:0000313" key="2">
    <source>
        <dbReference type="EMBL" id="PNF28703.1"/>
    </source>
</evidence>
<dbReference type="Proteomes" id="UP000235965">
    <property type="component" value="Unassembled WGS sequence"/>
</dbReference>
<accession>A0A2J7QJD6</accession>
<name>A0A2J7QJD6_9NEOP</name>
<feature type="region of interest" description="Disordered" evidence="1">
    <location>
        <begin position="885"/>
        <end position="914"/>
    </location>
</feature>
<sequence>MPPRKSMLGKRKNIPQPVPILPPISTRKRGLGAGSVKLKCPERVNLVHARRQLWSPSEEFLTRNQKNENQDFGTLKKRRRPPEDVHNILTAENSKENVGFRFQFNSLTSENRGSPTVQRSQHVNTKTLISSNTVGPSCFGYTASIPDAPVLLKSNRSQRIVSFIGRLATTPKGLGETSMVSGSVVTGTSEIPKLLDSKGSQRHAGLSNQLSIKSKEFGSGIFTSSDSAVTGTSEIPKLLDSKRSQRHAGLSNQLSIKSKEFGSGIFTSSDSAVTGTSETPKLLSSNRSQRCENFMSQLLTESDELGKICPSSDSEGPEISNVCKFIEYDKSQRISSFSSKHTAESSKCYRKFASDCGAIDGIRFLESQNLETSVCQSKPEWSDKVTCHSGGTDSLSKPFLSRSNKSVRTFGVASQNDKKSHNPGKPLANNHGGMETKFAAAGLLPTQLWGHGSCAQAQITDRIHVGAETSDTATSILIKSKIPQRVRGRVHEGMKEFKESDSILSPSHPATNKQCDVLSSRGPFLMREEAFGKLYTGQCDEPNVNPGKSRLSSVQQTVAPVCFTSTNSCTFTSFINPEITNKPATVKSKKHNVSASNYGRITTECIRLKANQSPWVSGTSGSIATGSVVTHSIKKRSTEVSTDRNIYTTSDSPCKRQCEEVNRGKEPDNHKKSSLLHNVAASRLVEKSSEPNMHAKLVIQNSKEAYGPLNIATESASDDIGTAELQYPIETKFLLMRNPPGVSASEINNMQNSSKENSVTQNPSMLVFEKSELPDALYESSRMAVHHNTLPDETFTVASRGIFAVSVATQTDFITKNNTPVQTDNLICANSAVAKILALFESQQTQLDALWKKQEEIQEIQKQTNVIRNEMLNILNDELNSEIFREGNNHSSDVGPGNNYKNSEESSVSRRPLRRSERIAAQKSLTVTGDRTFSGSKSVPATPMHLKFDDNPSARSLARCSATELKSASVYKELRSSFHFLKTPQSTRRCHARTPKDTPTRILSQHLQDQIVSLFD</sequence>
<dbReference type="InParanoid" id="A0A2J7QJD6"/>
<feature type="region of interest" description="Disordered" evidence="1">
    <location>
        <begin position="1"/>
        <end position="26"/>
    </location>
</feature>
<evidence type="ECO:0000256" key="1">
    <source>
        <dbReference type="SAM" id="MobiDB-lite"/>
    </source>
</evidence>